<dbReference type="Pfam" id="PF00612">
    <property type="entry name" value="IQ"/>
    <property type="match status" value="1"/>
</dbReference>
<gene>
    <name evidence="2" type="primary">IQCM</name>
</gene>
<dbReference type="PROSITE" id="PS50096">
    <property type="entry name" value="IQ"/>
    <property type="match status" value="1"/>
</dbReference>
<dbReference type="RefSeq" id="XP_072857665.1">
    <property type="nucleotide sequence ID" value="XM_073001564.1"/>
</dbReference>
<organism evidence="1 2">
    <name type="scientific">Pogona vitticeps</name>
    <name type="common">central bearded dragon</name>
    <dbReference type="NCBI Taxonomy" id="103695"/>
    <lineage>
        <taxon>Eukaryota</taxon>
        <taxon>Metazoa</taxon>
        <taxon>Chordata</taxon>
        <taxon>Craniata</taxon>
        <taxon>Vertebrata</taxon>
        <taxon>Euteleostomi</taxon>
        <taxon>Lepidosauria</taxon>
        <taxon>Squamata</taxon>
        <taxon>Bifurcata</taxon>
        <taxon>Unidentata</taxon>
        <taxon>Episquamata</taxon>
        <taxon>Toxicofera</taxon>
        <taxon>Iguania</taxon>
        <taxon>Acrodonta</taxon>
        <taxon>Agamidae</taxon>
        <taxon>Amphibolurinae</taxon>
        <taxon>Pogona</taxon>
    </lineage>
</organism>
<accession>A0ABM5GJ33</accession>
<proteinExistence type="predicted"/>
<reference evidence="2" key="1">
    <citation type="submission" date="2025-08" db="UniProtKB">
        <authorList>
            <consortium name="RefSeq"/>
        </authorList>
    </citation>
    <scope>IDENTIFICATION</scope>
</reference>
<dbReference type="PANTHER" id="PTHR35978:SF1">
    <property type="entry name" value="IQ DOMAIN-CONTAINING PROTEIN M"/>
    <property type="match status" value="1"/>
</dbReference>
<name>A0ABM5GJ33_9SAUR</name>
<evidence type="ECO:0000313" key="1">
    <source>
        <dbReference type="Proteomes" id="UP001652642"/>
    </source>
</evidence>
<dbReference type="GeneID" id="110090088"/>
<protein>
    <submittedName>
        <fullName evidence="2">IQ domain-containing protein M</fullName>
    </submittedName>
</protein>
<sequence length="496" mass="57287">MVHCREISRNQQLQSSGIFLHRFKLVCLVFLTENTMDHVSLRKMTGEPTRRATVSAPPILTTYMDSKHNEVTQRAMLPSKMASEEISDRLTTTPCLDVCQLPRSLMSSPQKKRSESQLLLHGRGKYKMWLSDVYTRIGSLSRAMEQEKSQQKQFTGSNNLLGLSTSKENKNAWFMKNHQAKTYQDWRGIIISDTTTPYTMLSHTEHQERLKRITKRQRSKGMLLLQSSKSERHGQEFKKDGNKRYGRKLSLISEKVKRIGPHLEIFEAFNQFRKIPTKDHAVSAATCIQRIVRGWLDRTRLNRLRMKAKNHGPTLLAVVREYRKMMYRIKRRCGIMDPTTPLIFDQLEDWLDQKTVYETMFTKREYLKEMDKNELPKFFRDCGCFPSAKELNNTMKLVLEGSDTKIVSINKTQAVEMAFMLYPPRGLKLATAAVARSTWLRPIVDGEDGYRYLMGAHPVLKAADIRVAGAVVAASIRERKRKEREANISPFSADSD</sequence>
<keyword evidence="1" id="KW-1185">Reference proteome</keyword>
<dbReference type="PANTHER" id="PTHR35978">
    <property type="entry name" value="IQ DOMAIN-CONTAINING PROTEIN M"/>
    <property type="match status" value="1"/>
</dbReference>
<dbReference type="Proteomes" id="UP001652642">
    <property type="component" value="Chromosome 5"/>
</dbReference>
<evidence type="ECO:0000313" key="2">
    <source>
        <dbReference type="RefSeq" id="XP_072857665.1"/>
    </source>
</evidence>
<dbReference type="InterPro" id="IPR000048">
    <property type="entry name" value="IQ_motif_EF-hand-BS"/>
</dbReference>